<keyword evidence="4" id="KW-1185">Reference proteome</keyword>
<dbReference type="PANTHER" id="PTHR43000">
    <property type="entry name" value="DTDP-D-GLUCOSE 4,6-DEHYDRATASE-RELATED"/>
    <property type="match status" value="1"/>
</dbReference>
<proteinExistence type="predicted"/>
<organism evidence="2">
    <name type="scientific">Neobacillus citreus</name>
    <dbReference type="NCBI Taxonomy" id="2833578"/>
    <lineage>
        <taxon>Bacteria</taxon>
        <taxon>Bacillati</taxon>
        <taxon>Bacillota</taxon>
        <taxon>Bacilli</taxon>
        <taxon>Bacillales</taxon>
        <taxon>Bacillaceae</taxon>
        <taxon>Neobacillus</taxon>
    </lineage>
</organism>
<dbReference type="AlphaFoldDB" id="A0A942YBI2"/>
<dbReference type="EMBL" id="JAGYPE020000082">
    <property type="protein sequence ID" value="MCH6269173.1"/>
    <property type="molecule type" value="Genomic_DNA"/>
</dbReference>
<dbReference type="SUPFAM" id="SSF51735">
    <property type="entry name" value="NAD(P)-binding Rossmann-fold domains"/>
    <property type="match status" value="1"/>
</dbReference>
<gene>
    <name evidence="3" type="ORF">KHB02_026960</name>
    <name evidence="2" type="ORF">KHB02_23390</name>
</gene>
<sequence length="307" mass="34587">MKALITGITGFVGKHLESFLRDKADVYGTSRSNRSKNHIFEVDLLSETKVTRLIEEIKPTHIFHLAGLSNVKDSWKQKADFIQANVIGTIHLLEAVRKVDNKIKVMTVGSSEEYGRIQGELDKVIEETALHPVSPYGISKCAVSMLVSLYHRSYGLNVVHARPFNHIGPGQRLGFVTSDFAYQIALINKGRIDDPILRIGNLKTARDFTDVRDIVEAYYNIACFGIAGEAYNVCTGQGVYIQDILEKFLSYSNKKIELVVDPSKIRVAEVPKLVGGPEKLYKLTGWKPKRKLDDTLKDIYDYWINNL</sequence>
<name>A0A942YBI2_9BACI</name>
<evidence type="ECO:0000259" key="1">
    <source>
        <dbReference type="Pfam" id="PF16363"/>
    </source>
</evidence>
<evidence type="ECO:0000313" key="2">
    <source>
        <dbReference type="EMBL" id="MBS4184344.1"/>
    </source>
</evidence>
<protein>
    <submittedName>
        <fullName evidence="2">GDP-mannose 4,6-dehydratase</fullName>
    </submittedName>
</protein>
<evidence type="ECO:0000313" key="3">
    <source>
        <dbReference type="EMBL" id="MCH6269173.1"/>
    </source>
</evidence>
<dbReference type="InterPro" id="IPR016040">
    <property type="entry name" value="NAD(P)-bd_dom"/>
</dbReference>
<dbReference type="Pfam" id="PF16363">
    <property type="entry name" value="GDP_Man_Dehyd"/>
    <property type="match status" value="1"/>
</dbReference>
<dbReference type="CDD" id="cd05260">
    <property type="entry name" value="GDP_MD_SDR_e"/>
    <property type="match status" value="1"/>
</dbReference>
<dbReference type="InterPro" id="IPR036291">
    <property type="entry name" value="NAD(P)-bd_dom_sf"/>
</dbReference>
<dbReference type="Proteomes" id="UP000677265">
    <property type="component" value="Unassembled WGS sequence"/>
</dbReference>
<accession>A0A942YBI2</accession>
<dbReference type="Gene3D" id="3.40.50.720">
    <property type="entry name" value="NAD(P)-binding Rossmann-like Domain"/>
    <property type="match status" value="1"/>
</dbReference>
<reference evidence="2" key="1">
    <citation type="submission" date="2021-05" db="EMBL/GenBank/DDBJ databases">
        <title>Novel Bacillus species.</title>
        <authorList>
            <person name="Liu G."/>
        </authorList>
    </citation>
    <scope>NUCLEOTIDE SEQUENCE</scope>
    <source>
        <strain evidence="2 4">FJAT-50051</strain>
    </source>
</reference>
<dbReference type="RefSeq" id="WP_213144230.1">
    <property type="nucleotide sequence ID" value="NZ_JAGYPE020000082.1"/>
</dbReference>
<dbReference type="Gene3D" id="3.90.25.10">
    <property type="entry name" value="UDP-galactose 4-epimerase, domain 1"/>
    <property type="match status" value="1"/>
</dbReference>
<dbReference type="EMBL" id="JAGYPE010000004">
    <property type="protein sequence ID" value="MBS4184344.1"/>
    <property type="molecule type" value="Genomic_DNA"/>
</dbReference>
<feature type="domain" description="NAD(P)-binding" evidence="1">
    <location>
        <begin position="4"/>
        <end position="298"/>
    </location>
</feature>
<evidence type="ECO:0000313" key="4">
    <source>
        <dbReference type="Proteomes" id="UP000677265"/>
    </source>
</evidence>
<comment type="caution">
    <text evidence="2">The sequence shown here is derived from an EMBL/GenBank/DDBJ whole genome shotgun (WGS) entry which is preliminary data.</text>
</comment>